<accession>A0A0P8XMC7</accession>
<comment type="caution">
    <text evidence="1">The sequence shown here is derived from an EMBL/GenBank/DDBJ whole genome shotgun (WGS) entry which is preliminary data.</text>
</comment>
<protein>
    <submittedName>
        <fullName evidence="1">Uncharacterized protein</fullName>
    </submittedName>
</protein>
<evidence type="ECO:0000313" key="2">
    <source>
        <dbReference type="Proteomes" id="UP000050349"/>
    </source>
</evidence>
<organism evidence="1 2">
    <name type="scientific">Pseudomonas fluorescens</name>
    <dbReference type="NCBI Taxonomy" id="294"/>
    <lineage>
        <taxon>Bacteria</taxon>
        <taxon>Pseudomonadati</taxon>
        <taxon>Pseudomonadota</taxon>
        <taxon>Gammaproteobacteria</taxon>
        <taxon>Pseudomonadales</taxon>
        <taxon>Pseudomonadaceae</taxon>
        <taxon>Pseudomonas</taxon>
    </lineage>
</organism>
<proteinExistence type="predicted"/>
<gene>
    <name evidence="1" type="ORF">AN403_5686</name>
</gene>
<evidence type="ECO:0000313" key="1">
    <source>
        <dbReference type="EMBL" id="KPU61648.1"/>
    </source>
</evidence>
<name>A0A0P8XMC7_PSEFL</name>
<dbReference type="EMBL" id="LJXB01000050">
    <property type="protein sequence ID" value="KPU61648.1"/>
    <property type="molecule type" value="Genomic_DNA"/>
</dbReference>
<dbReference type="Proteomes" id="UP000050349">
    <property type="component" value="Unassembled WGS sequence"/>
</dbReference>
<sequence>MAWVINGSNRYLQPLPLRGAFSDPKRDGRTYRRIGQRALKHIPRLEGTCHAVCRVRQQPELRCNSIRGIAIKRRLRSRSCCGAQRLGQVHDGFALSCPRQSNHGLSRADNLSGLGERLHHHAVGIRKQHRITRSITGNVSLRFSGAKLRLCGIRCGFDLVVGRCRNSACGNQTAVSRLVICCLLGSGPSGNDRLLLCSRLQP</sequence>
<dbReference type="AlphaFoldDB" id="A0A0P8XMC7"/>
<reference evidence="1 2" key="1">
    <citation type="submission" date="2015-09" db="EMBL/GenBank/DDBJ databases">
        <authorList>
            <person name="Jackson K.R."/>
            <person name="Lunt B.L."/>
            <person name="Fisher J.N.B."/>
            <person name="Gardner A.V."/>
            <person name="Bailey M.E."/>
            <person name="Deus L.M."/>
            <person name="Earl A.S."/>
            <person name="Gibby P.D."/>
            <person name="Hartmann K.A."/>
            <person name="Liu J.E."/>
            <person name="Manci A.M."/>
            <person name="Nielsen D.A."/>
            <person name="Solomon M.B."/>
            <person name="Breakwell D.P."/>
            <person name="Burnett S.H."/>
            <person name="Grose J.H."/>
        </authorList>
    </citation>
    <scope>NUCLEOTIDE SEQUENCE [LARGE SCALE GENOMIC DNA]</scope>
    <source>
        <strain evidence="1 2">S613</strain>
    </source>
</reference>